<evidence type="ECO:0000256" key="3">
    <source>
        <dbReference type="SAM" id="SignalP"/>
    </source>
</evidence>
<dbReference type="AlphaFoldDB" id="A0A2P7SMF2"/>
<gene>
    <name evidence="5" type="ORF">C7I85_00030</name>
</gene>
<feature type="chain" id="PRO_5015192613" evidence="3">
    <location>
        <begin position="35"/>
        <end position="1022"/>
    </location>
</feature>
<keyword evidence="1 3" id="KW-0732">Signal</keyword>
<dbReference type="InterPro" id="IPR013425">
    <property type="entry name" value="Autotrns_rpt"/>
</dbReference>
<dbReference type="SMART" id="SM00869">
    <property type="entry name" value="Autotransporter"/>
    <property type="match status" value="1"/>
</dbReference>
<dbReference type="PROSITE" id="PS51208">
    <property type="entry name" value="AUTOTRANSPORTER"/>
    <property type="match status" value="1"/>
</dbReference>
<dbReference type="SUPFAM" id="SSF51126">
    <property type="entry name" value="Pectin lyase-like"/>
    <property type="match status" value="1"/>
</dbReference>
<reference evidence="5 6" key="1">
    <citation type="submission" date="2018-03" db="EMBL/GenBank/DDBJ databases">
        <title>The draft genome of Mesorhizobium soli JCM 19897.</title>
        <authorList>
            <person name="Li L."/>
            <person name="Liu L."/>
            <person name="Liang L."/>
            <person name="Wang T."/>
            <person name="Zhang X."/>
        </authorList>
    </citation>
    <scope>NUCLEOTIDE SEQUENCE [LARGE SCALE GENOMIC DNA]</scope>
    <source>
        <strain evidence="5 6">JCM 19897</strain>
    </source>
</reference>
<keyword evidence="6" id="KW-1185">Reference proteome</keyword>
<dbReference type="RefSeq" id="WP_106721873.1">
    <property type="nucleotide sequence ID" value="NZ_PXYL01000001.1"/>
</dbReference>
<feature type="compositionally biased region" description="Gly residues" evidence="2">
    <location>
        <begin position="82"/>
        <end position="104"/>
    </location>
</feature>
<name>A0A2P7SMF2_9HYPH</name>
<dbReference type="Pfam" id="PF03797">
    <property type="entry name" value="Autotransporter"/>
    <property type="match status" value="1"/>
</dbReference>
<dbReference type="Gene3D" id="2.40.128.130">
    <property type="entry name" value="Autotransporter beta-domain"/>
    <property type="match status" value="1"/>
</dbReference>
<accession>A0A2P7SMF2</accession>
<feature type="region of interest" description="Disordered" evidence="2">
    <location>
        <begin position="82"/>
        <end position="110"/>
    </location>
</feature>
<evidence type="ECO:0000259" key="4">
    <source>
        <dbReference type="PROSITE" id="PS51208"/>
    </source>
</evidence>
<organism evidence="5 6">
    <name type="scientific">Pseudaminobacter soli</name>
    <name type="common">ex Li et al. 2025</name>
    <dbReference type="NCBI Taxonomy" id="1295366"/>
    <lineage>
        <taxon>Bacteria</taxon>
        <taxon>Pseudomonadati</taxon>
        <taxon>Pseudomonadota</taxon>
        <taxon>Alphaproteobacteria</taxon>
        <taxon>Hyphomicrobiales</taxon>
        <taxon>Phyllobacteriaceae</taxon>
        <taxon>Pseudaminobacter</taxon>
    </lineage>
</organism>
<dbReference type="NCBIfam" id="TIGR01414">
    <property type="entry name" value="autotrans_barl"/>
    <property type="match status" value="1"/>
</dbReference>
<dbReference type="InterPro" id="IPR006315">
    <property type="entry name" value="OM_autotransptr_brl_dom"/>
</dbReference>
<proteinExistence type="predicted"/>
<dbReference type="InterPro" id="IPR036709">
    <property type="entry name" value="Autotransporte_beta_dom_sf"/>
</dbReference>
<dbReference type="InterPro" id="IPR011050">
    <property type="entry name" value="Pectin_lyase_fold/virulence"/>
</dbReference>
<evidence type="ECO:0000313" key="6">
    <source>
        <dbReference type="Proteomes" id="UP000240653"/>
    </source>
</evidence>
<dbReference type="Pfam" id="PF12951">
    <property type="entry name" value="PATR"/>
    <property type="match status" value="2"/>
</dbReference>
<protein>
    <submittedName>
        <fullName evidence="5">Autotransporter outer membrane beta-barrel domain-containing protein</fullName>
    </submittedName>
</protein>
<evidence type="ECO:0000256" key="2">
    <source>
        <dbReference type="SAM" id="MobiDB-lite"/>
    </source>
</evidence>
<dbReference type="SUPFAM" id="SSF103515">
    <property type="entry name" value="Autotransporter"/>
    <property type="match status" value="1"/>
</dbReference>
<comment type="caution">
    <text evidence="5">The sequence shown here is derived from an EMBL/GenBank/DDBJ whole genome shotgun (WGS) entry which is preliminary data.</text>
</comment>
<feature type="domain" description="Autotransporter" evidence="4">
    <location>
        <begin position="753"/>
        <end position="1022"/>
    </location>
</feature>
<feature type="signal peptide" evidence="3">
    <location>
        <begin position="1"/>
        <end position="34"/>
    </location>
</feature>
<dbReference type="GO" id="GO:0019867">
    <property type="term" value="C:outer membrane"/>
    <property type="evidence" value="ECO:0007669"/>
    <property type="project" value="InterPro"/>
</dbReference>
<evidence type="ECO:0000313" key="5">
    <source>
        <dbReference type="EMBL" id="PSJ63565.1"/>
    </source>
</evidence>
<evidence type="ECO:0000256" key="1">
    <source>
        <dbReference type="ARBA" id="ARBA00022729"/>
    </source>
</evidence>
<dbReference type="InterPro" id="IPR005546">
    <property type="entry name" value="Autotransporte_beta"/>
</dbReference>
<dbReference type="Proteomes" id="UP000240653">
    <property type="component" value="Unassembled WGS sequence"/>
</dbReference>
<dbReference type="EMBL" id="PXYL01000001">
    <property type="protein sequence ID" value="PSJ63565.1"/>
    <property type="molecule type" value="Genomic_DNA"/>
</dbReference>
<sequence>MALDADKAIHRTLRISGLVATLLLSTALTAPAFAAGGDSWSDASHVAPGGDDSLEFNESHAGGDGNIYGSGGGGGGAGIAGGQGGAGHDGVTPGGAGGGGGYPRDGGDGSTDTLGFGTGGGGGAHGYFDYFQTPVPEYSTTGGNGGAGGAATTVGATGGGGGAGGYGAAVRLTVANVYGGRVVPSHAVYTGGDGGDGGDGLNGARGGNGGSGGAGLGIYNPLPDTWFSLNYTIRGTVTGGNGGDGGANGGAGGNGGAGIAVSYLPNTMWLDIDGAVTGGNGGAAGSNGGLAGLGGVGVEGSSLFILVRDGGSITGGMSGDSLSRANAVNFTGGGNTLVFFGATSQLSGNINVAQDASVLFASMLDDGTEVDNVITGGGSVLTDSTITLTGTNTYSGGTTVFNDGILTLSGAGTLGDASGSTNVRMGGILDLGGTTQTQATVRLGDFGGEGTIRNGNLNAAIWSAGGTIENVGGTASLTTTDGTTTLLGTNSYSGATVVDGGRLKVQGAITGTSSVDVNDGGILGGNGVIDAPVVRINDGGIVGPGNSIGTLTINGDLEQKKGSTYEVELTSAGLTDRMNVSGTATIEKGALLNVVKLDTAPYVLGTSYLVLQANDGVSGKYTLTGDTALSAFIGLVGRYEPTQVYLDVTRTKSFAAAGLTRNQRAAGAGAESLGSGNPLYESILMAPTDAIAQYAFDQISGEIHASAKSVMIEDSRFARDAAMDRLRDAFDAVGAVRSPVTTYVDGKPALAAASTEGFAFWSRGFGSWGQWDSDGNAATIKRDISGFFAGGDGIVADTWRVGVLGGFSRSTFNVEDRFSAGSSDNLHVGLYGGTQWGDVAFRSGAAYTWHRISTDRSVTADYNARTAQAFGELGYGIQAGSVAFEPFANLAYVNLATDGFSERGTGGEMVLTGASSSTNATFTTLGARAATSFSLGATTATAKGTLGWRHAYGDVTPLSQMRFAGGDAFTIAGVPIARDVATVEAGLDFALSPTAVLGVSYGGQFGSGLSDQSVKANFNVKF</sequence>